<feature type="region of interest" description="Disordered" evidence="6">
    <location>
        <begin position="598"/>
        <end position="618"/>
    </location>
</feature>
<evidence type="ECO:0000259" key="7">
    <source>
        <dbReference type="SMART" id="SM00382"/>
    </source>
</evidence>
<feature type="region of interest" description="Disordered" evidence="6">
    <location>
        <begin position="895"/>
        <end position="921"/>
    </location>
</feature>
<feature type="compositionally biased region" description="Basic and acidic residues" evidence="6">
    <location>
        <begin position="895"/>
        <end position="908"/>
    </location>
</feature>
<feature type="compositionally biased region" description="Polar residues" evidence="6">
    <location>
        <begin position="994"/>
        <end position="1004"/>
    </location>
</feature>
<keyword evidence="2" id="KW-0547">Nucleotide-binding</keyword>
<dbReference type="EMBL" id="WTXG01000003">
    <property type="protein sequence ID" value="KAI0306509.1"/>
    <property type="molecule type" value="Genomic_DNA"/>
</dbReference>
<comment type="subcellular location">
    <subcellularLocation>
        <location evidence="1">Mitochondrion outer membrane</location>
        <topology evidence="1">Single-pass membrane protein</topology>
    </subcellularLocation>
</comment>
<feature type="region of interest" description="Disordered" evidence="6">
    <location>
        <begin position="28"/>
        <end position="89"/>
    </location>
</feature>
<dbReference type="InterPro" id="IPR051701">
    <property type="entry name" value="Mito_OM_Translocase_MSP1"/>
</dbReference>
<evidence type="ECO:0000256" key="1">
    <source>
        <dbReference type="ARBA" id="ARBA00004572"/>
    </source>
</evidence>
<dbReference type="PANTHER" id="PTHR45644">
    <property type="entry name" value="AAA ATPASE, PUTATIVE (AFU_ORTHOLOGUE AFUA_2G12920)-RELATED-RELATED"/>
    <property type="match status" value="1"/>
</dbReference>
<dbReference type="Proteomes" id="UP001203297">
    <property type="component" value="Unassembled WGS sequence"/>
</dbReference>
<sequence>MRSHILLRRACLSTKTSSVSTRALLSYSGPARYPRNGLHSTPARSDRVARRASTSSPNSPETDPTPSPSTPSPPTRGLASSNGKDESGISAPILQVSNEQGFFWSYQSLSESESSTLPPPEVFEEVLNNVYLSLHPQAQHKATGNYVIDDTVRELARRTGSDVVVLDAVHMAAGEWGQFGQAASLIELPQNPLHFPSQITTSLPQSAVAYDDGDDGESPSPFFSPAHMTLQLVVPSQASRMSGNASSKGSMVKAKTFFEMCINMQAPDTGSSGATLRPRLIYVRDFPVLSSSWASLHPALLPAVRQRRQGALSRSNSPVVNPTIIIFGITPSIFPPPSTPSSPPSPQGIMNVLASRSGQATPSVAASRPGKSDWGEEDHAEKAREWRLRERLRKWERGDQALQSELPKLLTGPAVEDESGSSGQPNVVLVGGPGGASPLSSFLGPLLGSASRPSLHSASSGSPTTSGFLRTSVLVPASRSLSRERISRISRRREINELTMRMAIGAVGGLLETRSAASHAGARDATNSLKMWDDWGNRIEAWVPVKQIADQAVGRVVSSSLHRGERSRPTLSATPVSWVHVSSAWADQRASRDLRKEWMQQSSNRPAGYDQQEKDGDFESDTHVDDIIEAVKHDPYLDGHEQRLLGCIVDSASMPTSFAQVHLPAHTIDSVRTIVSLPLLHPTAFQQGILKEHSMAGCLLFGPPGTGKTLVVRALAKEAGCRMLAISPSDVMDMYVGEGEKLVVLSPCVVFIDEIDALFGARSSSRDTGGGFVHRGVITEFMQEMDGLKTSNTDNVIVIGATNRPFDLDDAVLRRLPRRLLVDLPGESEREEILKILLRDETLSPDVNLKTLAQLTSTFSGSDLKHVCVSAALDAVKENVSVPWIVERNEDVSKEDKLETRNADRDGEAQTAEDSMLAPQRRILRPHNFTKALKEITPSASESLGTLADLRRWNDEFGEGRKRKKQVWGKDRFGFTKQWDMGGEDGRVAPLTLESDQPDTTSTG</sequence>
<keyword evidence="3" id="KW-1000">Mitochondrion outer membrane</keyword>
<evidence type="ECO:0000256" key="2">
    <source>
        <dbReference type="ARBA" id="ARBA00022741"/>
    </source>
</evidence>
<dbReference type="GO" id="GO:0005524">
    <property type="term" value="F:ATP binding"/>
    <property type="evidence" value="ECO:0007669"/>
    <property type="project" value="UniProtKB-KW"/>
</dbReference>
<dbReference type="AlphaFoldDB" id="A0AAD4QS07"/>
<evidence type="ECO:0000256" key="3">
    <source>
        <dbReference type="ARBA" id="ARBA00022787"/>
    </source>
</evidence>
<feature type="domain" description="AAA+ ATPase" evidence="7">
    <location>
        <begin position="694"/>
        <end position="826"/>
    </location>
</feature>
<feature type="compositionally biased region" description="Basic and acidic residues" evidence="6">
    <location>
        <begin position="370"/>
        <end position="383"/>
    </location>
</feature>
<dbReference type="Pfam" id="PF17862">
    <property type="entry name" value="AAA_lid_3"/>
    <property type="match status" value="1"/>
</dbReference>
<dbReference type="GO" id="GO:0005741">
    <property type="term" value="C:mitochondrial outer membrane"/>
    <property type="evidence" value="ECO:0007669"/>
    <property type="project" value="UniProtKB-SubCell"/>
</dbReference>
<dbReference type="Gene3D" id="1.10.8.60">
    <property type="match status" value="1"/>
</dbReference>
<feature type="compositionally biased region" description="Pro residues" evidence="6">
    <location>
        <begin position="63"/>
        <end position="74"/>
    </location>
</feature>
<keyword evidence="3" id="KW-0472">Membrane</keyword>
<dbReference type="InterPro" id="IPR041569">
    <property type="entry name" value="AAA_lid_3"/>
</dbReference>
<evidence type="ECO:0000256" key="6">
    <source>
        <dbReference type="SAM" id="MobiDB-lite"/>
    </source>
</evidence>
<feature type="region of interest" description="Disordered" evidence="6">
    <location>
        <begin position="406"/>
        <end position="432"/>
    </location>
</feature>
<dbReference type="PANTHER" id="PTHR45644:SF56">
    <property type="entry name" value="AAA ATPASE, PUTATIVE (AFU_ORTHOLOGUE AFUA_2G12920)-RELATED"/>
    <property type="match status" value="1"/>
</dbReference>
<comment type="caution">
    <text evidence="8">The sequence shown here is derived from an EMBL/GenBank/DDBJ whole genome shotgun (WGS) entry which is preliminary data.</text>
</comment>
<proteinExistence type="predicted"/>
<feature type="region of interest" description="Disordered" evidence="6">
    <location>
        <begin position="979"/>
        <end position="1004"/>
    </location>
</feature>
<dbReference type="InterPro" id="IPR003960">
    <property type="entry name" value="ATPase_AAA_CS"/>
</dbReference>
<accession>A0AAD4QS07</accession>
<feature type="compositionally biased region" description="Low complexity" evidence="6">
    <location>
        <begin position="53"/>
        <end position="62"/>
    </location>
</feature>
<keyword evidence="4" id="KW-0067">ATP-binding</keyword>
<dbReference type="InterPro" id="IPR003593">
    <property type="entry name" value="AAA+_ATPase"/>
</dbReference>
<dbReference type="Gene3D" id="3.40.50.300">
    <property type="entry name" value="P-loop containing nucleotide triphosphate hydrolases"/>
    <property type="match status" value="1"/>
</dbReference>
<keyword evidence="5" id="KW-0496">Mitochondrion</keyword>
<evidence type="ECO:0000256" key="5">
    <source>
        <dbReference type="ARBA" id="ARBA00023128"/>
    </source>
</evidence>
<dbReference type="InterPro" id="IPR003959">
    <property type="entry name" value="ATPase_AAA_core"/>
</dbReference>
<protein>
    <recommendedName>
        <fullName evidence="7">AAA+ ATPase domain-containing protein</fullName>
    </recommendedName>
</protein>
<keyword evidence="9" id="KW-1185">Reference proteome</keyword>
<reference evidence="8" key="1">
    <citation type="journal article" date="2022" name="New Phytol.">
        <title>Evolutionary transition to the ectomycorrhizal habit in the genomes of a hyperdiverse lineage of mushroom-forming fungi.</title>
        <authorList>
            <person name="Looney B."/>
            <person name="Miyauchi S."/>
            <person name="Morin E."/>
            <person name="Drula E."/>
            <person name="Courty P.E."/>
            <person name="Kohler A."/>
            <person name="Kuo A."/>
            <person name="LaButti K."/>
            <person name="Pangilinan J."/>
            <person name="Lipzen A."/>
            <person name="Riley R."/>
            <person name="Andreopoulos W."/>
            <person name="He G."/>
            <person name="Johnson J."/>
            <person name="Nolan M."/>
            <person name="Tritt A."/>
            <person name="Barry K.W."/>
            <person name="Grigoriev I.V."/>
            <person name="Nagy L.G."/>
            <person name="Hibbett D."/>
            <person name="Henrissat B."/>
            <person name="Matheny P.B."/>
            <person name="Labbe J."/>
            <person name="Martin F.M."/>
        </authorList>
    </citation>
    <scope>NUCLEOTIDE SEQUENCE</scope>
    <source>
        <strain evidence="8">BPL690</strain>
    </source>
</reference>
<dbReference type="SMART" id="SM00382">
    <property type="entry name" value="AAA"/>
    <property type="match status" value="1"/>
</dbReference>
<evidence type="ECO:0000313" key="9">
    <source>
        <dbReference type="Proteomes" id="UP001203297"/>
    </source>
</evidence>
<gene>
    <name evidence="8" type="ORF">B0F90DRAFT_1808197</name>
</gene>
<feature type="region of interest" description="Disordered" evidence="6">
    <location>
        <begin position="357"/>
        <end position="383"/>
    </location>
</feature>
<organism evidence="8 9">
    <name type="scientific">Multifurca ochricompacta</name>
    <dbReference type="NCBI Taxonomy" id="376703"/>
    <lineage>
        <taxon>Eukaryota</taxon>
        <taxon>Fungi</taxon>
        <taxon>Dikarya</taxon>
        <taxon>Basidiomycota</taxon>
        <taxon>Agaricomycotina</taxon>
        <taxon>Agaricomycetes</taxon>
        <taxon>Russulales</taxon>
        <taxon>Russulaceae</taxon>
        <taxon>Multifurca</taxon>
    </lineage>
</organism>
<evidence type="ECO:0000256" key="4">
    <source>
        <dbReference type="ARBA" id="ARBA00022840"/>
    </source>
</evidence>
<evidence type="ECO:0000313" key="8">
    <source>
        <dbReference type="EMBL" id="KAI0306509.1"/>
    </source>
</evidence>
<dbReference type="SUPFAM" id="SSF52540">
    <property type="entry name" value="P-loop containing nucleoside triphosphate hydrolases"/>
    <property type="match status" value="1"/>
</dbReference>
<dbReference type="InterPro" id="IPR027417">
    <property type="entry name" value="P-loop_NTPase"/>
</dbReference>
<dbReference type="PROSITE" id="PS00674">
    <property type="entry name" value="AAA"/>
    <property type="match status" value="1"/>
</dbReference>
<name>A0AAD4QS07_9AGAM</name>
<dbReference type="GO" id="GO:0016887">
    <property type="term" value="F:ATP hydrolysis activity"/>
    <property type="evidence" value="ECO:0007669"/>
    <property type="project" value="InterPro"/>
</dbReference>
<dbReference type="Pfam" id="PF00004">
    <property type="entry name" value="AAA"/>
    <property type="match status" value="1"/>
</dbReference>